<gene>
    <name evidence="10" type="ORF">GJ688_13470</name>
</gene>
<dbReference type="NCBIfam" id="NF004086">
    <property type="entry name" value="PRK05588.1"/>
    <property type="match status" value="1"/>
</dbReference>
<dbReference type="SUPFAM" id="SSF89550">
    <property type="entry name" value="PHP domain-like"/>
    <property type="match status" value="1"/>
</dbReference>
<feature type="domain" description="PHP" evidence="9">
    <location>
        <begin position="4"/>
        <end position="187"/>
    </location>
</feature>
<dbReference type="PANTHER" id="PTHR21039:SF0">
    <property type="entry name" value="HISTIDINOL-PHOSPHATASE"/>
    <property type="match status" value="1"/>
</dbReference>
<keyword evidence="6 8" id="KW-0368">Histidine biosynthesis</keyword>
<dbReference type="UniPathway" id="UPA00031">
    <property type="reaction ID" value="UER00013"/>
</dbReference>
<keyword evidence="5 8" id="KW-0378">Hydrolase</keyword>
<evidence type="ECO:0000256" key="6">
    <source>
        <dbReference type="ARBA" id="ARBA00023102"/>
    </source>
</evidence>
<evidence type="ECO:0000256" key="1">
    <source>
        <dbReference type="ARBA" id="ARBA00004970"/>
    </source>
</evidence>
<dbReference type="Gene3D" id="3.20.20.140">
    <property type="entry name" value="Metal-dependent hydrolases"/>
    <property type="match status" value="1"/>
</dbReference>
<dbReference type="Proteomes" id="UP000430670">
    <property type="component" value="Unassembled WGS sequence"/>
</dbReference>
<evidence type="ECO:0000256" key="3">
    <source>
        <dbReference type="ARBA" id="ARBA00013085"/>
    </source>
</evidence>
<dbReference type="GO" id="GO:0005737">
    <property type="term" value="C:cytoplasm"/>
    <property type="evidence" value="ECO:0007669"/>
    <property type="project" value="TreeGrafter"/>
</dbReference>
<evidence type="ECO:0000259" key="9">
    <source>
        <dbReference type="Pfam" id="PF02811"/>
    </source>
</evidence>
<dbReference type="GO" id="GO:0004401">
    <property type="term" value="F:histidinol-phosphatase activity"/>
    <property type="evidence" value="ECO:0007669"/>
    <property type="project" value="UniProtKB-UniRule"/>
</dbReference>
<dbReference type="EMBL" id="WNKU01000017">
    <property type="protein sequence ID" value="MTV49984.1"/>
    <property type="molecule type" value="Genomic_DNA"/>
</dbReference>
<evidence type="ECO:0000256" key="5">
    <source>
        <dbReference type="ARBA" id="ARBA00022801"/>
    </source>
</evidence>
<comment type="pathway">
    <text evidence="1 8">Amino-acid biosynthesis; L-histidine biosynthesis; L-histidine from 5-phospho-alpha-D-ribose 1-diphosphate: step 8/9.</text>
</comment>
<evidence type="ECO:0000256" key="7">
    <source>
        <dbReference type="ARBA" id="ARBA00049158"/>
    </source>
</evidence>
<reference evidence="10 11" key="1">
    <citation type="submission" date="2019-11" db="EMBL/GenBank/DDBJ databases">
        <title>Whole-genome sequence of a the green, strictly anaerobic photosynthetic bacterium Heliobacillus mobilis DSM 6151.</title>
        <authorList>
            <person name="Kyndt J.A."/>
            <person name="Meyer T.E."/>
        </authorList>
    </citation>
    <scope>NUCLEOTIDE SEQUENCE [LARGE SCALE GENOMIC DNA]</scope>
    <source>
        <strain evidence="10 11">DSM 6151</strain>
    </source>
</reference>
<dbReference type="RefSeq" id="WP_155477072.1">
    <property type="nucleotide sequence ID" value="NZ_WNKU01000017.1"/>
</dbReference>
<dbReference type="NCBIfam" id="TIGR01856">
    <property type="entry name" value="hisJ_fam"/>
    <property type="match status" value="1"/>
</dbReference>
<dbReference type="InterPro" id="IPR004013">
    <property type="entry name" value="PHP_dom"/>
</dbReference>
<dbReference type="Pfam" id="PF02811">
    <property type="entry name" value="PHP"/>
    <property type="match status" value="1"/>
</dbReference>
<comment type="catalytic activity">
    <reaction evidence="7 8">
        <text>L-histidinol phosphate + H2O = L-histidinol + phosphate</text>
        <dbReference type="Rhea" id="RHEA:14465"/>
        <dbReference type="ChEBI" id="CHEBI:15377"/>
        <dbReference type="ChEBI" id="CHEBI:43474"/>
        <dbReference type="ChEBI" id="CHEBI:57699"/>
        <dbReference type="ChEBI" id="CHEBI:57980"/>
        <dbReference type="EC" id="3.1.3.15"/>
    </reaction>
</comment>
<dbReference type="AlphaFoldDB" id="A0A6I3SM11"/>
<dbReference type="InterPro" id="IPR016195">
    <property type="entry name" value="Pol/histidinol_Pase-like"/>
</dbReference>
<protein>
    <recommendedName>
        <fullName evidence="3 8">Histidinol-phosphatase</fullName>
        <shortName evidence="8">HolPase</shortName>
        <ecNumber evidence="3 8">3.1.3.15</ecNumber>
    </recommendedName>
</protein>
<dbReference type="GO" id="GO:0000105">
    <property type="term" value="P:L-histidine biosynthetic process"/>
    <property type="evidence" value="ECO:0007669"/>
    <property type="project" value="UniProtKB-UniRule"/>
</dbReference>
<comment type="caution">
    <text evidence="10">The sequence shown here is derived from an EMBL/GenBank/DDBJ whole genome shotgun (WGS) entry which is preliminary data.</text>
</comment>
<comment type="similarity">
    <text evidence="2 8">Belongs to the PHP hydrolase family. HisK subfamily.</text>
</comment>
<accession>A0A6I3SM11</accession>
<sequence length="256" mass="30449">MIFDSHVHTRFSTDSQMHIEEAIAKAERLDIGIIITEHMDLEYPQPEFFKFNLDDYFQEYDCYRSPRLRLGVEMGMRYELADKNREMAVHYPFDFIIGSVHVVDKKEIYPEAFYQGRCKKEAYDRYFDTMYGCVQQFDFVDTLGHIDYICRYAAVEDPEIDYAEFRDRIDPILTLLAERGQAIEINSRRLDNPRAVESLFPIYRRFQELGGQWVTIGSDAHNPVDIGRRLDKAIELAERCRLRPVWFDKRKPQLMK</sequence>
<dbReference type="PANTHER" id="PTHR21039">
    <property type="entry name" value="HISTIDINOL PHOSPHATASE-RELATED"/>
    <property type="match status" value="1"/>
</dbReference>
<evidence type="ECO:0000256" key="4">
    <source>
        <dbReference type="ARBA" id="ARBA00022605"/>
    </source>
</evidence>
<proteinExistence type="inferred from homology"/>
<evidence type="ECO:0000256" key="2">
    <source>
        <dbReference type="ARBA" id="ARBA00009152"/>
    </source>
</evidence>
<evidence type="ECO:0000256" key="8">
    <source>
        <dbReference type="RuleBase" id="RU366003"/>
    </source>
</evidence>
<name>A0A6I3SM11_HELMO</name>
<dbReference type="OrthoDB" id="9775255at2"/>
<dbReference type="EC" id="3.1.3.15" evidence="3 8"/>
<organism evidence="10 11">
    <name type="scientific">Heliobacterium mobile</name>
    <name type="common">Heliobacillus mobilis</name>
    <dbReference type="NCBI Taxonomy" id="28064"/>
    <lineage>
        <taxon>Bacteria</taxon>
        <taxon>Bacillati</taxon>
        <taxon>Bacillota</taxon>
        <taxon>Clostridia</taxon>
        <taxon>Eubacteriales</taxon>
        <taxon>Heliobacteriaceae</taxon>
        <taxon>Heliobacterium</taxon>
    </lineage>
</organism>
<keyword evidence="11" id="KW-1185">Reference proteome</keyword>
<evidence type="ECO:0000313" key="10">
    <source>
        <dbReference type="EMBL" id="MTV49984.1"/>
    </source>
</evidence>
<dbReference type="InterPro" id="IPR010140">
    <property type="entry name" value="Histidinol_P_phosphatase_HisJ"/>
</dbReference>
<evidence type="ECO:0000313" key="11">
    <source>
        <dbReference type="Proteomes" id="UP000430670"/>
    </source>
</evidence>
<keyword evidence="4 8" id="KW-0028">Amino-acid biosynthesis</keyword>